<proteinExistence type="predicted"/>
<dbReference type="InterPro" id="IPR036259">
    <property type="entry name" value="MFS_trans_sf"/>
</dbReference>
<evidence type="ECO:0008006" key="4">
    <source>
        <dbReference type="Google" id="ProtNLM"/>
    </source>
</evidence>
<evidence type="ECO:0000313" key="3">
    <source>
        <dbReference type="EMBL" id="CAE0102095.1"/>
    </source>
</evidence>
<organism evidence="3">
    <name type="scientific">Haptolina ericina</name>
    <dbReference type="NCBI Taxonomy" id="156174"/>
    <lineage>
        <taxon>Eukaryota</taxon>
        <taxon>Haptista</taxon>
        <taxon>Haptophyta</taxon>
        <taxon>Prymnesiophyceae</taxon>
        <taxon>Prymnesiales</taxon>
        <taxon>Prymnesiaceae</taxon>
        <taxon>Haptolina</taxon>
    </lineage>
</organism>
<dbReference type="SUPFAM" id="SSF103473">
    <property type="entry name" value="MFS general substrate transporter"/>
    <property type="match status" value="1"/>
</dbReference>
<feature type="region of interest" description="Disordered" evidence="1">
    <location>
        <begin position="135"/>
        <end position="155"/>
    </location>
</feature>
<keyword evidence="2" id="KW-1133">Transmembrane helix</keyword>
<gene>
    <name evidence="3" type="ORF">HERI1096_LOCUS2833</name>
</gene>
<dbReference type="EMBL" id="HBHX01005243">
    <property type="protein sequence ID" value="CAE0102095.1"/>
    <property type="molecule type" value="Transcribed_RNA"/>
</dbReference>
<keyword evidence="2" id="KW-0472">Membrane</keyword>
<evidence type="ECO:0000256" key="2">
    <source>
        <dbReference type="SAM" id="Phobius"/>
    </source>
</evidence>
<protein>
    <recommendedName>
        <fullName evidence="4">Major facilitator superfamily (MFS) profile domain-containing protein</fullName>
    </recommendedName>
</protein>
<feature type="transmembrane region" description="Helical" evidence="2">
    <location>
        <begin position="103"/>
        <end position="124"/>
    </location>
</feature>
<dbReference type="AlphaFoldDB" id="A0A7S3ES61"/>
<accession>A0A7S3ES61</accession>
<keyword evidence="2" id="KW-0812">Transmembrane</keyword>
<sequence>MTPSELRPISIAVVNAIGNLGGFAGPYLLGILHDYLGPACVGPSTHARGLHGLAVGLGSDPRLAPGSDLGSDLGAVVLGADLGSDLGTACSNFSRTKPCVASYGWGAVLVSLFSALGIVVLGVLTFKWMGLRRKAGRPPSSTGSPTGSQTISQHG</sequence>
<reference evidence="3" key="1">
    <citation type="submission" date="2021-01" db="EMBL/GenBank/DDBJ databases">
        <authorList>
            <person name="Corre E."/>
            <person name="Pelletier E."/>
            <person name="Niang G."/>
            <person name="Scheremetjew M."/>
            <person name="Finn R."/>
            <person name="Kale V."/>
            <person name="Holt S."/>
            <person name="Cochrane G."/>
            <person name="Meng A."/>
            <person name="Brown T."/>
            <person name="Cohen L."/>
        </authorList>
    </citation>
    <scope>NUCLEOTIDE SEQUENCE</scope>
    <source>
        <strain evidence="3">CCMP281</strain>
    </source>
</reference>
<name>A0A7S3ES61_9EUKA</name>
<feature type="compositionally biased region" description="Low complexity" evidence="1">
    <location>
        <begin position="137"/>
        <end position="155"/>
    </location>
</feature>
<evidence type="ECO:0000256" key="1">
    <source>
        <dbReference type="SAM" id="MobiDB-lite"/>
    </source>
</evidence>